<evidence type="ECO:0000313" key="3">
    <source>
        <dbReference type="Proteomes" id="UP000654918"/>
    </source>
</evidence>
<proteinExistence type="predicted"/>
<reference evidence="2" key="1">
    <citation type="journal article" date="2020" name="Phytopathology">
        <title>Genome Sequence Resources of Colletotrichum truncatum, C. plurivorum, C. musicola, and C. sojae: Four Species Pathogenic to Soybean (Glycine max).</title>
        <authorList>
            <person name="Rogerio F."/>
            <person name="Boufleur T.R."/>
            <person name="Ciampi-Guillardi M."/>
            <person name="Sukno S.A."/>
            <person name="Thon M.R."/>
            <person name="Massola Junior N.S."/>
            <person name="Baroncelli R."/>
        </authorList>
    </citation>
    <scope>NUCLEOTIDE SEQUENCE</scope>
    <source>
        <strain evidence="2">LFN00145</strain>
    </source>
</reference>
<dbReference type="EMBL" id="WIGO01000118">
    <property type="protein sequence ID" value="KAF6828683.1"/>
    <property type="molecule type" value="Genomic_DNA"/>
</dbReference>
<dbReference type="Proteomes" id="UP000654918">
    <property type="component" value="Unassembled WGS sequence"/>
</dbReference>
<keyword evidence="3" id="KW-1185">Reference proteome</keyword>
<feature type="region of interest" description="Disordered" evidence="1">
    <location>
        <begin position="16"/>
        <end position="44"/>
    </location>
</feature>
<name>A0A8H6KD06_9PEZI</name>
<sequence length="467" mass="53365">MASLANYRRFNDILLNLDRKDEEPNQTQAKTHPGQRSDPDGDQVVSQRIRSSDINVYIGREDQPGRGLVVRLSGPVTRLIADTLLQSNINITDQISVSDDYYPGANTPSVEIGYSLLLAIRLRLELKLQGPNRSTPPDPDVLALLQLVDAHDLSESDPSHETHDDNRHDTLRVPRQSRPNPRRLSRNNRSQVFYPGDPAIYFAAIDAQKAIISRGRVSFADLPKLFLPGELVCTQHPTPLEESPYEQCWKRYGGERKITFANLGVVPFKALEDVTKKRFRERVTLRERSTLDLTRTGDSIWEYDGPVYMPSTFNGSCKRTESMASDEGFTRYSHWTKLSYVQTLPNLEGVWVDVSRLKPVTWDSLLPLRHPSQASEQILNDLQSFERPGNETLKLALRIHAVVCLQNFAPLLRPRSFDKRSQCRDSTKFIRIQSLYPGVIFVCLKHEDEVDSKFQKMKLIEIRLDEE</sequence>
<accession>A0A8H6KD06</accession>
<evidence type="ECO:0000256" key="1">
    <source>
        <dbReference type="SAM" id="MobiDB-lite"/>
    </source>
</evidence>
<comment type="caution">
    <text evidence="2">The sequence shown here is derived from an EMBL/GenBank/DDBJ whole genome shotgun (WGS) entry which is preliminary data.</text>
</comment>
<feature type="compositionally biased region" description="Basic and acidic residues" evidence="1">
    <location>
        <begin position="154"/>
        <end position="172"/>
    </location>
</feature>
<gene>
    <name evidence="2" type="ORF">CPLU01_08345</name>
</gene>
<organism evidence="2 3">
    <name type="scientific">Colletotrichum plurivorum</name>
    <dbReference type="NCBI Taxonomy" id="2175906"/>
    <lineage>
        <taxon>Eukaryota</taxon>
        <taxon>Fungi</taxon>
        <taxon>Dikarya</taxon>
        <taxon>Ascomycota</taxon>
        <taxon>Pezizomycotina</taxon>
        <taxon>Sordariomycetes</taxon>
        <taxon>Hypocreomycetidae</taxon>
        <taxon>Glomerellales</taxon>
        <taxon>Glomerellaceae</taxon>
        <taxon>Colletotrichum</taxon>
        <taxon>Colletotrichum orchidearum species complex</taxon>
    </lineage>
</organism>
<dbReference type="AlphaFoldDB" id="A0A8H6KD06"/>
<protein>
    <submittedName>
        <fullName evidence="2">Uncharacterized protein</fullName>
    </submittedName>
</protein>
<feature type="region of interest" description="Disordered" evidence="1">
    <location>
        <begin position="154"/>
        <end position="191"/>
    </location>
</feature>
<evidence type="ECO:0000313" key="2">
    <source>
        <dbReference type="EMBL" id="KAF6828683.1"/>
    </source>
</evidence>